<protein>
    <recommendedName>
        <fullName evidence="6">Prolyl 4-hydroxylase alpha subunit domain-containing protein</fullName>
    </recommendedName>
</protein>
<keyword evidence="3" id="KW-0223">Dioxygenase</keyword>
<keyword evidence="4" id="KW-0560">Oxidoreductase</keyword>
<dbReference type="GeneID" id="68096592"/>
<evidence type="ECO:0000256" key="2">
    <source>
        <dbReference type="ARBA" id="ARBA00022723"/>
    </source>
</evidence>
<sequence>MFKYISSRRNSSLLNKIIRNHFEISHVRWYSNSVKCTELDPGNIWIIDGDLFAPQECQNLIERSEQKGYKEAPVTVAKNSFKMLKNVRNNQRVMFDDLELTNQLFYKYGPNEYFAPHYDGHYQREEYQAQTLDVTSSLDPLVCMEKSFITVLIYLNDVKGQGGETNFLKSKQSGEVLFSVKPKQGRVLMFMHGNLHEAKALESNDQSPLQEYKYVLRTDVMYRKIATHINSQE</sequence>
<keyword evidence="8" id="KW-1185">Reference proteome</keyword>
<dbReference type="SMART" id="SM00702">
    <property type="entry name" value="P4Hc"/>
    <property type="match status" value="1"/>
</dbReference>
<evidence type="ECO:0000256" key="4">
    <source>
        <dbReference type="ARBA" id="ARBA00023002"/>
    </source>
</evidence>
<accession>A0AA88KP94</accession>
<reference evidence="7 8" key="1">
    <citation type="journal article" date="2018" name="BMC Genomics">
        <title>The genome of Naegleria lovaniensis, the basis for a comparative approach to unravel pathogenicity factors of the human pathogenic amoeba N. fowleri.</title>
        <authorList>
            <person name="Liechti N."/>
            <person name="Schurch N."/>
            <person name="Bruggmann R."/>
            <person name="Wittwer M."/>
        </authorList>
    </citation>
    <scope>NUCLEOTIDE SEQUENCE [LARGE SCALE GENOMIC DNA]</scope>
    <source>
        <strain evidence="7 8">ATCC 30569</strain>
    </source>
</reference>
<name>A0AA88KP94_NAELO</name>
<dbReference type="EMBL" id="PYSW02000020">
    <property type="protein sequence ID" value="KAG2383466.1"/>
    <property type="molecule type" value="Genomic_DNA"/>
</dbReference>
<dbReference type="RefSeq" id="XP_044549145.1">
    <property type="nucleotide sequence ID" value="XM_044693743.1"/>
</dbReference>
<dbReference type="PANTHER" id="PTHR10869:SF236">
    <property type="entry name" value="PROLYL 4-HYDROXYLASE ALPHA SUBUNIT DOMAIN-CONTAINING PROTEIN"/>
    <property type="match status" value="1"/>
</dbReference>
<keyword evidence="2" id="KW-0479">Metal-binding</keyword>
<organism evidence="7 8">
    <name type="scientific">Naegleria lovaniensis</name>
    <name type="common">Amoeba</name>
    <dbReference type="NCBI Taxonomy" id="51637"/>
    <lineage>
        <taxon>Eukaryota</taxon>
        <taxon>Discoba</taxon>
        <taxon>Heterolobosea</taxon>
        <taxon>Tetramitia</taxon>
        <taxon>Eutetramitia</taxon>
        <taxon>Vahlkampfiidae</taxon>
        <taxon>Naegleria</taxon>
    </lineage>
</organism>
<gene>
    <name evidence="7" type="ORF">C9374_004137</name>
</gene>
<dbReference type="InterPro" id="IPR045054">
    <property type="entry name" value="P4HA-like"/>
</dbReference>
<dbReference type="PANTHER" id="PTHR10869">
    <property type="entry name" value="PROLYL 4-HYDROXYLASE ALPHA SUBUNIT"/>
    <property type="match status" value="1"/>
</dbReference>
<comment type="cofactor">
    <cofactor evidence="1">
        <name>L-ascorbate</name>
        <dbReference type="ChEBI" id="CHEBI:38290"/>
    </cofactor>
</comment>
<evidence type="ECO:0000256" key="3">
    <source>
        <dbReference type="ARBA" id="ARBA00022964"/>
    </source>
</evidence>
<evidence type="ECO:0000313" key="8">
    <source>
        <dbReference type="Proteomes" id="UP000816034"/>
    </source>
</evidence>
<feature type="domain" description="Prolyl 4-hydroxylase alpha subunit" evidence="6">
    <location>
        <begin position="42"/>
        <end position="221"/>
    </location>
</feature>
<keyword evidence="5" id="KW-0408">Iron</keyword>
<dbReference type="GO" id="GO:0005783">
    <property type="term" value="C:endoplasmic reticulum"/>
    <property type="evidence" value="ECO:0007669"/>
    <property type="project" value="TreeGrafter"/>
</dbReference>
<dbReference type="GO" id="GO:0004656">
    <property type="term" value="F:procollagen-proline 4-dioxygenase activity"/>
    <property type="evidence" value="ECO:0007669"/>
    <property type="project" value="TreeGrafter"/>
</dbReference>
<dbReference type="InterPro" id="IPR044862">
    <property type="entry name" value="Pro_4_hyd_alph_FE2OG_OXY"/>
</dbReference>
<dbReference type="AlphaFoldDB" id="A0AA88KP94"/>
<evidence type="ECO:0000256" key="5">
    <source>
        <dbReference type="ARBA" id="ARBA00023004"/>
    </source>
</evidence>
<dbReference type="GO" id="GO:0005506">
    <property type="term" value="F:iron ion binding"/>
    <property type="evidence" value="ECO:0007669"/>
    <property type="project" value="InterPro"/>
</dbReference>
<dbReference type="InterPro" id="IPR006620">
    <property type="entry name" value="Pro_4_hyd_alph"/>
</dbReference>
<evidence type="ECO:0000259" key="6">
    <source>
        <dbReference type="SMART" id="SM00702"/>
    </source>
</evidence>
<dbReference type="Gene3D" id="2.60.120.620">
    <property type="entry name" value="q2cbj1_9rhob like domain"/>
    <property type="match status" value="1"/>
</dbReference>
<evidence type="ECO:0000313" key="7">
    <source>
        <dbReference type="EMBL" id="KAG2383466.1"/>
    </source>
</evidence>
<evidence type="ECO:0000256" key="1">
    <source>
        <dbReference type="ARBA" id="ARBA00001961"/>
    </source>
</evidence>
<dbReference type="Proteomes" id="UP000816034">
    <property type="component" value="Unassembled WGS sequence"/>
</dbReference>
<comment type="caution">
    <text evidence="7">The sequence shown here is derived from an EMBL/GenBank/DDBJ whole genome shotgun (WGS) entry which is preliminary data.</text>
</comment>
<dbReference type="GO" id="GO:0031418">
    <property type="term" value="F:L-ascorbic acid binding"/>
    <property type="evidence" value="ECO:0007669"/>
    <property type="project" value="InterPro"/>
</dbReference>
<dbReference type="Pfam" id="PF13640">
    <property type="entry name" value="2OG-FeII_Oxy_3"/>
    <property type="match status" value="1"/>
</dbReference>
<proteinExistence type="predicted"/>